<feature type="transmembrane region" description="Helical" evidence="1">
    <location>
        <begin position="80"/>
        <end position="102"/>
    </location>
</feature>
<keyword evidence="1" id="KW-0472">Membrane</keyword>
<evidence type="ECO:0000256" key="1">
    <source>
        <dbReference type="SAM" id="Phobius"/>
    </source>
</evidence>
<accession>A0A0H3XN07</accession>
<feature type="transmembrane region" description="Helical" evidence="1">
    <location>
        <begin position="7"/>
        <end position="29"/>
    </location>
</feature>
<dbReference type="EMBL" id="CP011856">
    <property type="protein sequence ID" value="AKM54497.1"/>
    <property type="molecule type" value="Genomic_DNA"/>
</dbReference>
<feature type="transmembrane region" description="Helical" evidence="1">
    <location>
        <begin position="49"/>
        <end position="73"/>
    </location>
</feature>
<dbReference type="RefSeq" id="WP_047791695.1">
    <property type="nucleotide sequence ID" value="NZ_CP011856.1"/>
</dbReference>
<protein>
    <recommendedName>
        <fullName evidence="4">Transmembrane protein</fullName>
    </recommendedName>
</protein>
<dbReference type="PATRIC" id="fig|743698.3.peg.946"/>
<name>A0A0H3XN07_9MOLU</name>
<keyword evidence="3" id="KW-1185">Reference proteome</keyword>
<reference evidence="2 3" key="1">
    <citation type="journal article" date="2015" name="Genome Biol. Evol.">
        <title>Found and Lost: The Fates of Horizontally Acquired Genes in Arthropod-Symbiotic Spiroplasma.</title>
        <authorList>
            <person name="Lo W.S."/>
            <person name="Gasparich G.E."/>
            <person name="Kuo C.H."/>
        </authorList>
    </citation>
    <scope>NUCLEOTIDE SEQUENCE [LARGE SCALE GENOMIC DNA]</scope>
    <source>
        <strain evidence="3">TDA-040725-5</strain>
    </source>
</reference>
<organism evidence="2 3">
    <name type="scientific">Spiroplasma eriocheiris</name>
    <dbReference type="NCBI Taxonomy" id="315358"/>
    <lineage>
        <taxon>Bacteria</taxon>
        <taxon>Bacillati</taxon>
        <taxon>Mycoplasmatota</taxon>
        <taxon>Mollicutes</taxon>
        <taxon>Entomoplasmatales</taxon>
        <taxon>Spiroplasmataceae</taxon>
        <taxon>Spiroplasma</taxon>
    </lineage>
</organism>
<dbReference type="KEGG" id="seri:SERIO_v1c09370"/>
<proteinExistence type="predicted"/>
<evidence type="ECO:0000313" key="3">
    <source>
        <dbReference type="Proteomes" id="UP000035661"/>
    </source>
</evidence>
<reference evidence="3" key="2">
    <citation type="submission" date="2015-06" db="EMBL/GenBank/DDBJ databases">
        <title>Complete genome sequence of Spiroplasma eriocheiris TDA-040725-5 (DSM 21848).</title>
        <authorList>
            <person name="Lo W.-S."/>
            <person name="Kuo C.-H."/>
        </authorList>
    </citation>
    <scope>NUCLEOTIDE SEQUENCE [LARGE SCALE GENOMIC DNA]</scope>
    <source>
        <strain evidence="3">TDA-040725-5</strain>
    </source>
</reference>
<evidence type="ECO:0000313" key="2">
    <source>
        <dbReference type="EMBL" id="AKM54497.1"/>
    </source>
</evidence>
<keyword evidence="1" id="KW-1133">Transmembrane helix</keyword>
<gene>
    <name evidence="2" type="ORF">SERIO_v1c09370</name>
</gene>
<evidence type="ECO:0008006" key="4">
    <source>
        <dbReference type="Google" id="ProtNLM"/>
    </source>
</evidence>
<feature type="transmembrane region" description="Helical" evidence="1">
    <location>
        <begin position="122"/>
        <end position="142"/>
    </location>
</feature>
<dbReference type="Proteomes" id="UP000035661">
    <property type="component" value="Chromosome"/>
</dbReference>
<dbReference type="AlphaFoldDB" id="A0A0H3XN07"/>
<keyword evidence="1" id="KW-0812">Transmembrane</keyword>
<sequence>MKKLIQLIFSSIILAAGIISIILFAQLYIKNDIVPPIGNYNFDNVTDAYTGVAVLMGIAAGCGILMLITNLIFLKGNMWVGINALGALAIGAVVMGLSAYYVSWTKNPDLSVSGTTLRSVMILPMLFSGIIVVPSCIGYVLAFKD</sequence>